<protein>
    <recommendedName>
        <fullName evidence="3">Transposase</fullName>
    </recommendedName>
</protein>
<proteinExistence type="predicted"/>
<comment type="caution">
    <text evidence="1">The sequence shown here is derived from an EMBL/GenBank/DDBJ whole genome shotgun (WGS) entry which is preliminary data.</text>
</comment>
<sequence>MKTEDHAVAAGHSVDPARWQEAFEGLMSRIAGRFARVEPRRRARQLMLGLLSDLPRKNCWVRHEAPCDRVEVQDLYRRAVAAAG</sequence>
<organism evidence="1 2">
    <name type="scientific">Streptomyces umbrinus</name>
    <dbReference type="NCBI Taxonomy" id="67370"/>
    <lineage>
        <taxon>Bacteria</taxon>
        <taxon>Bacillati</taxon>
        <taxon>Actinomycetota</taxon>
        <taxon>Actinomycetes</taxon>
        <taxon>Kitasatosporales</taxon>
        <taxon>Streptomycetaceae</taxon>
        <taxon>Streptomyces</taxon>
        <taxon>Streptomyces phaeochromogenes group</taxon>
    </lineage>
</organism>
<dbReference type="EMBL" id="JAUSZI010000002">
    <property type="protein sequence ID" value="MDQ1026801.1"/>
    <property type="molecule type" value="Genomic_DNA"/>
</dbReference>
<accession>A0ABU0SVP6</accession>
<dbReference type="Proteomes" id="UP001230328">
    <property type="component" value="Unassembled WGS sequence"/>
</dbReference>
<gene>
    <name evidence="1" type="ORF">QF035_004383</name>
</gene>
<evidence type="ECO:0000313" key="1">
    <source>
        <dbReference type="EMBL" id="MDQ1026801.1"/>
    </source>
</evidence>
<reference evidence="1 2" key="1">
    <citation type="submission" date="2023-07" db="EMBL/GenBank/DDBJ databases">
        <title>Comparative genomics of wheat-associated soil bacteria to identify genetic determinants of phenazine resistance.</title>
        <authorList>
            <person name="Mouncey N."/>
        </authorList>
    </citation>
    <scope>NUCLEOTIDE SEQUENCE [LARGE SCALE GENOMIC DNA]</scope>
    <source>
        <strain evidence="1 2">V2I4</strain>
    </source>
</reference>
<evidence type="ECO:0008006" key="3">
    <source>
        <dbReference type="Google" id="ProtNLM"/>
    </source>
</evidence>
<evidence type="ECO:0000313" key="2">
    <source>
        <dbReference type="Proteomes" id="UP001230328"/>
    </source>
</evidence>
<keyword evidence="2" id="KW-1185">Reference proteome</keyword>
<name>A0ABU0SVP6_9ACTN</name>